<comment type="caution">
    <text evidence="2">The sequence shown here is derived from an EMBL/GenBank/DDBJ whole genome shotgun (WGS) entry which is preliminary data.</text>
</comment>
<evidence type="ECO:0000259" key="1">
    <source>
        <dbReference type="Pfam" id="PF01541"/>
    </source>
</evidence>
<reference evidence="2 3" key="1">
    <citation type="submission" date="2018-08" db="EMBL/GenBank/DDBJ databases">
        <title>Genomic Encyclopedia of Archaeal and Bacterial Type Strains, Phase II (KMG-II): from individual species to whole genera.</title>
        <authorList>
            <person name="Goeker M."/>
        </authorList>
    </citation>
    <scope>NUCLEOTIDE SEQUENCE [LARGE SCALE GENOMIC DNA]</scope>
    <source>
        <strain evidence="2 3">DSM 15986</strain>
    </source>
</reference>
<proteinExistence type="predicted"/>
<dbReference type="InterPro" id="IPR000305">
    <property type="entry name" value="GIY-YIG_endonuc"/>
</dbReference>
<gene>
    <name evidence="2" type="ORF">C8N25_1038</name>
</gene>
<keyword evidence="2" id="KW-0540">Nuclease</keyword>
<evidence type="ECO:0000313" key="3">
    <source>
        <dbReference type="Proteomes" id="UP000256405"/>
    </source>
</evidence>
<dbReference type="InterPro" id="IPR035901">
    <property type="entry name" value="GIY-YIG_endonuc_sf"/>
</dbReference>
<feature type="domain" description="GIY-YIG" evidence="1">
    <location>
        <begin position="2"/>
        <end position="49"/>
    </location>
</feature>
<keyword evidence="2" id="KW-0378">Hydrolase</keyword>
<dbReference type="Gene3D" id="3.40.1440.10">
    <property type="entry name" value="GIY-YIG endonuclease"/>
    <property type="match status" value="1"/>
</dbReference>
<protein>
    <submittedName>
        <fullName evidence="2">Putative endonuclease</fullName>
    </submittedName>
</protein>
<dbReference type="EMBL" id="QUNF01000003">
    <property type="protein sequence ID" value="REG91931.1"/>
    <property type="molecule type" value="Genomic_DNA"/>
</dbReference>
<dbReference type="AlphaFoldDB" id="A0A3E0E146"/>
<organism evidence="2 3">
    <name type="scientific">Algoriphagus antarcticus</name>
    <dbReference type="NCBI Taxonomy" id="238540"/>
    <lineage>
        <taxon>Bacteria</taxon>
        <taxon>Pseudomonadati</taxon>
        <taxon>Bacteroidota</taxon>
        <taxon>Cytophagia</taxon>
        <taxon>Cytophagales</taxon>
        <taxon>Cyclobacteriaceae</taxon>
        <taxon>Algoriphagus</taxon>
    </lineage>
</organism>
<sequence>MAEHNEGLDLFCYTVKRRPSELVFVQEFQEVNQAIAFEKQVKGWSRNKKLALINDEWDKLKELADCKNGTSHKYFKRNSKTSKSDDHSS</sequence>
<keyword evidence="3" id="KW-1185">Reference proteome</keyword>
<evidence type="ECO:0000313" key="2">
    <source>
        <dbReference type="EMBL" id="REG91931.1"/>
    </source>
</evidence>
<accession>A0A3E0E146</accession>
<dbReference type="GO" id="GO:0004519">
    <property type="term" value="F:endonuclease activity"/>
    <property type="evidence" value="ECO:0007669"/>
    <property type="project" value="UniProtKB-KW"/>
</dbReference>
<dbReference type="Proteomes" id="UP000256405">
    <property type="component" value="Unassembled WGS sequence"/>
</dbReference>
<name>A0A3E0E146_9BACT</name>
<dbReference type="Pfam" id="PF01541">
    <property type="entry name" value="GIY-YIG"/>
    <property type="match status" value="1"/>
</dbReference>
<keyword evidence="2" id="KW-0255">Endonuclease</keyword>